<keyword evidence="1" id="KW-0812">Transmembrane</keyword>
<keyword evidence="1" id="KW-1133">Transmembrane helix</keyword>
<dbReference type="RefSeq" id="WP_190432944.1">
    <property type="nucleotide sequence ID" value="NZ_JAMPKM010000017.1"/>
</dbReference>
<comment type="caution">
    <text evidence="2">The sequence shown here is derived from an EMBL/GenBank/DDBJ whole genome shotgun (WGS) entry which is preliminary data.</text>
</comment>
<evidence type="ECO:0000256" key="1">
    <source>
        <dbReference type="SAM" id="Phobius"/>
    </source>
</evidence>
<reference evidence="2 3" key="1">
    <citation type="submission" date="2022-04" db="EMBL/GenBank/DDBJ databases">
        <title>Positive selection, recombination, and allopatry shape intraspecific diversity of widespread and dominant cyanobacteria.</title>
        <authorList>
            <person name="Wei J."/>
            <person name="Shu W."/>
            <person name="Hu C."/>
        </authorList>
    </citation>
    <scope>NUCLEOTIDE SEQUENCE [LARGE SCALE GENOMIC DNA]</scope>
    <source>
        <strain evidence="2 3">GB2-A4</strain>
    </source>
</reference>
<dbReference type="Proteomes" id="UP001464891">
    <property type="component" value="Unassembled WGS sequence"/>
</dbReference>
<accession>A0ABV0JE38</accession>
<keyword evidence="1" id="KW-0472">Membrane</keyword>
<keyword evidence="3" id="KW-1185">Reference proteome</keyword>
<feature type="transmembrane region" description="Helical" evidence="1">
    <location>
        <begin position="86"/>
        <end position="110"/>
    </location>
</feature>
<dbReference type="EMBL" id="JAMPKM010000017">
    <property type="protein sequence ID" value="MEP0819919.1"/>
    <property type="molecule type" value="Genomic_DNA"/>
</dbReference>
<gene>
    <name evidence="2" type="ORF">NC998_22710</name>
</gene>
<feature type="transmembrane region" description="Helical" evidence="1">
    <location>
        <begin position="122"/>
        <end position="142"/>
    </location>
</feature>
<name>A0ABV0JE38_9CYAN</name>
<proteinExistence type="predicted"/>
<organism evidence="2 3">
    <name type="scientific">Trichocoleus desertorum GB2-A4</name>
    <dbReference type="NCBI Taxonomy" id="2933944"/>
    <lineage>
        <taxon>Bacteria</taxon>
        <taxon>Bacillati</taxon>
        <taxon>Cyanobacteriota</taxon>
        <taxon>Cyanophyceae</taxon>
        <taxon>Leptolyngbyales</taxon>
        <taxon>Trichocoleusaceae</taxon>
        <taxon>Trichocoleus</taxon>
    </lineage>
</organism>
<protein>
    <submittedName>
        <fullName evidence="2">Uncharacterized protein</fullName>
    </submittedName>
</protein>
<sequence>MKRSPQSTISRNLSYQEVYTCPICRHGEIAGMTLMDAFACNFCRHIFTANLREQSVQVVDNSHPLAWRWNGQTWRGLHQVDGDQTVLIWLIGLILVVLPSALVGLASYMFPPLDDSPSSSVPLLWTSLTFCLHFILVAWLVAEHHQFPLYVACKVRLQGLTNRP</sequence>
<evidence type="ECO:0000313" key="3">
    <source>
        <dbReference type="Proteomes" id="UP001464891"/>
    </source>
</evidence>
<evidence type="ECO:0000313" key="2">
    <source>
        <dbReference type="EMBL" id="MEP0819919.1"/>
    </source>
</evidence>